<accession>A0A1Y0EH97</accession>
<dbReference type="AlphaFoldDB" id="A0A1Y0EH97"/>
<dbReference type="OrthoDB" id="7605169at2"/>
<reference evidence="1 2" key="1">
    <citation type="submission" date="2017-05" db="EMBL/GenBank/DDBJ databases">
        <title>Genome Sequence of Loktanella vestfoldensis Strain SMR4r Isolated from a Culture of the Diatom Skeletonema marinoi.</title>
        <authorList>
            <person name="Topel M."/>
            <person name="Pinder M.I.M."/>
            <person name="Johansson O.N."/>
            <person name="Kourtchenko O."/>
            <person name="Godhe A."/>
            <person name="Clarke A.K."/>
        </authorList>
    </citation>
    <scope>NUCLEOTIDE SEQUENCE [LARGE SCALE GENOMIC DNA]</scope>
    <source>
        <strain evidence="1 2">SMR4r</strain>
    </source>
</reference>
<dbReference type="Gene3D" id="3.30.565.10">
    <property type="entry name" value="Histidine kinase-like ATPase, C-terminal domain"/>
    <property type="match status" value="1"/>
</dbReference>
<dbReference type="KEGG" id="lvs:LOKVESSMR4R_03740"/>
<gene>
    <name evidence="1" type="ORF">LOKVESSMR4R_03740</name>
</gene>
<dbReference type="InterPro" id="IPR036890">
    <property type="entry name" value="HATPase_C_sf"/>
</dbReference>
<dbReference type="EMBL" id="CP021431">
    <property type="protein sequence ID" value="ARU03006.1"/>
    <property type="molecule type" value="Genomic_DNA"/>
</dbReference>
<name>A0A1Y0EH97_9RHOB</name>
<keyword evidence="2" id="KW-1185">Reference proteome</keyword>
<dbReference type="RefSeq" id="WP_157898278.1">
    <property type="nucleotide sequence ID" value="NZ_CP021431.1"/>
</dbReference>
<evidence type="ECO:0000313" key="1">
    <source>
        <dbReference type="EMBL" id="ARU03006.1"/>
    </source>
</evidence>
<proteinExistence type="predicted"/>
<protein>
    <submittedName>
        <fullName evidence="1">Uncharacterized protein</fullName>
    </submittedName>
</protein>
<dbReference type="Proteomes" id="UP000195273">
    <property type="component" value="Chromosome"/>
</dbReference>
<sequence>MPDIKKVQIPEILSLEKNREETLKFLSFVSLQNKKNRKRRRKGTGAPSEYFDFTNLKEICPATALILCAVYDVYQRRGGDFRVFDYDEWDAGVKETFAQIGFFKWLDFKGLPSAGNVVGELPIRAFESEVLHIPAKPVTYLQDLIEAFNNIRERASKTIIDEETSSRVASAILEAVENSVRHAYHDGIPKDVRRRWWVGGVSNPKSGEVMVACYDCGVSIPGSIAGSVLDDQRGVRTYVQGVFRRYLRRSVTEEVGHELDHKRLQVALKYLATTSGVAGGGKGLAHIATTIDDCQDGTVEIFTRRAHFYVKKGDVGRCSLLPEEMPGTLIVWRMQLYG</sequence>
<evidence type="ECO:0000313" key="2">
    <source>
        <dbReference type="Proteomes" id="UP000195273"/>
    </source>
</evidence>
<organism evidence="1 2">
    <name type="scientific">Yoonia vestfoldensis</name>
    <dbReference type="NCBI Taxonomy" id="245188"/>
    <lineage>
        <taxon>Bacteria</taxon>
        <taxon>Pseudomonadati</taxon>
        <taxon>Pseudomonadota</taxon>
        <taxon>Alphaproteobacteria</taxon>
        <taxon>Rhodobacterales</taxon>
        <taxon>Paracoccaceae</taxon>
        <taxon>Yoonia</taxon>
    </lineage>
</organism>